<gene>
    <name evidence="1" type="ORF">KUV26_22200</name>
</gene>
<keyword evidence="2" id="KW-1185">Reference proteome</keyword>
<name>A0ABS7NLS9_9RHOB</name>
<accession>A0ABS7NLS9</accession>
<dbReference type="RefSeq" id="WP_222510071.1">
    <property type="nucleotide sequence ID" value="NZ_JAHVJA010000020.1"/>
</dbReference>
<comment type="caution">
    <text evidence="1">The sequence shown here is derived from an EMBL/GenBank/DDBJ whole genome shotgun (WGS) entry which is preliminary data.</text>
</comment>
<dbReference type="EMBL" id="JAHVJA010000020">
    <property type="protein sequence ID" value="MBY6142153.1"/>
    <property type="molecule type" value="Genomic_DNA"/>
</dbReference>
<organism evidence="1 2">
    <name type="scientific">Leisingera daeponensis</name>
    <dbReference type="NCBI Taxonomy" id="405746"/>
    <lineage>
        <taxon>Bacteria</taxon>
        <taxon>Pseudomonadati</taxon>
        <taxon>Pseudomonadota</taxon>
        <taxon>Alphaproteobacteria</taxon>
        <taxon>Rhodobacterales</taxon>
        <taxon>Roseobacteraceae</taxon>
        <taxon>Leisingera</taxon>
    </lineage>
</organism>
<reference evidence="1 2" key="1">
    <citation type="submission" date="2021-06" db="EMBL/GenBank/DDBJ databases">
        <title>50 bacteria genomes isolated from Dapeng, Shenzhen, China.</title>
        <authorList>
            <person name="Zheng W."/>
            <person name="Yu S."/>
            <person name="Huang Y."/>
        </authorList>
    </citation>
    <scope>NUCLEOTIDE SEQUENCE [LARGE SCALE GENOMIC DNA]</scope>
    <source>
        <strain evidence="1 2">DP1N14-2</strain>
    </source>
</reference>
<dbReference type="Proteomes" id="UP000766629">
    <property type="component" value="Unassembled WGS sequence"/>
</dbReference>
<evidence type="ECO:0000313" key="1">
    <source>
        <dbReference type="EMBL" id="MBY6142153.1"/>
    </source>
</evidence>
<proteinExistence type="predicted"/>
<evidence type="ECO:0000313" key="2">
    <source>
        <dbReference type="Proteomes" id="UP000766629"/>
    </source>
</evidence>
<protein>
    <submittedName>
        <fullName evidence="1">Uncharacterized protein</fullName>
    </submittedName>
</protein>
<sequence>MPLPNPRLEQLHSELCAILTERQGERIRTQKTDSAGIQLLDQASADIRSWTEDASRIGADPENEEQLFELVERARAISLKLSTD</sequence>